<dbReference type="SUPFAM" id="SSF51695">
    <property type="entry name" value="PLC-like phosphodiesterases"/>
    <property type="match status" value="1"/>
</dbReference>
<dbReference type="PANTHER" id="PTHR31571:SF1">
    <property type="entry name" value="ALTERED INHERITANCE OF MITOCHONDRIA PROTEIN 6"/>
    <property type="match status" value="1"/>
</dbReference>
<protein>
    <recommendedName>
        <fullName evidence="2">Altered inheritance of mitochondria protein 6</fullName>
    </recommendedName>
</protein>
<proteinExistence type="inferred from homology"/>
<dbReference type="PANTHER" id="PTHR31571">
    <property type="entry name" value="ALTERED INHERITANCE OF MITOCHONDRIA PROTEIN 6"/>
    <property type="match status" value="1"/>
</dbReference>
<gene>
    <name evidence="4" type="ORF">B0J12DRAFT_370226</name>
</gene>
<evidence type="ECO:0000256" key="2">
    <source>
        <dbReference type="ARBA" id="ARBA00014286"/>
    </source>
</evidence>
<feature type="transmembrane region" description="Helical" evidence="3">
    <location>
        <begin position="48"/>
        <end position="74"/>
    </location>
</feature>
<keyword evidence="3" id="KW-1133">Transmembrane helix</keyword>
<evidence type="ECO:0000256" key="1">
    <source>
        <dbReference type="ARBA" id="ARBA00008858"/>
    </source>
</evidence>
<dbReference type="InterPro" id="IPR051236">
    <property type="entry name" value="HAT_RTT109-like"/>
</dbReference>
<organism evidence="4 5">
    <name type="scientific">Macrophomina phaseolina</name>
    <dbReference type="NCBI Taxonomy" id="35725"/>
    <lineage>
        <taxon>Eukaryota</taxon>
        <taxon>Fungi</taxon>
        <taxon>Dikarya</taxon>
        <taxon>Ascomycota</taxon>
        <taxon>Pezizomycotina</taxon>
        <taxon>Dothideomycetes</taxon>
        <taxon>Dothideomycetes incertae sedis</taxon>
        <taxon>Botryosphaeriales</taxon>
        <taxon>Botryosphaeriaceae</taxon>
        <taxon>Macrophomina</taxon>
    </lineage>
</organism>
<keyword evidence="3" id="KW-0472">Membrane</keyword>
<comment type="caution">
    <text evidence="4">The sequence shown here is derived from an EMBL/GenBank/DDBJ whole genome shotgun (WGS) entry which is preliminary data.</text>
</comment>
<dbReference type="InterPro" id="IPR017946">
    <property type="entry name" value="PLC-like_Pdiesterase_TIM-brl"/>
</dbReference>
<accession>A0ABQ8GJR9</accession>
<keyword evidence="5" id="KW-1185">Reference proteome</keyword>
<name>A0ABQ8GJR9_9PEZI</name>
<comment type="similarity">
    <text evidence="1">Belongs to the AIM6 family.</text>
</comment>
<evidence type="ECO:0000313" key="5">
    <source>
        <dbReference type="Proteomes" id="UP000774617"/>
    </source>
</evidence>
<dbReference type="EMBL" id="JAGTJR010000006">
    <property type="protein sequence ID" value="KAH7058673.1"/>
    <property type="molecule type" value="Genomic_DNA"/>
</dbReference>
<dbReference type="Proteomes" id="UP000774617">
    <property type="component" value="Unassembled WGS sequence"/>
</dbReference>
<evidence type="ECO:0000256" key="3">
    <source>
        <dbReference type="SAM" id="Phobius"/>
    </source>
</evidence>
<keyword evidence="3" id="KW-0812">Transmembrane</keyword>
<sequence length="389" mass="42790">MYSPLTAEESQQRQVRRGLRDIVRTAGRVRLSLWQGSKLVRPSRALQISFVCLLLLSGALLHALFNAFTIWMAIDPFDVLFASFPRERGIPSAANNVYSANYFRSVLPVPCHSHNDYWRTTPLFAALGSGCVSVEADVWLRKGELYVSHTGLSLVEGNTLSNLYIQPLQQILHDMNTGQGPATKPAGVFHMNPAQSLTLVVDFKTASDPTLPALHAQLQPLRSGGWLTHWNGTARVERPVIVVASGAVDFDALTANATYRDVFFDAPLAALADASDSATDFVASDGGGGYTTKYNPSNSHLASARLSDAVGPLRNGRLSAWQVRALQGQILAARQRGLIPRYWGTPRWPRNLRDEIWAVLVREETGLLSVDDLRAVRKGHWGLWPQDGN</sequence>
<reference evidence="4 5" key="1">
    <citation type="journal article" date="2021" name="Nat. Commun.">
        <title>Genetic determinants of endophytism in the Arabidopsis root mycobiome.</title>
        <authorList>
            <person name="Mesny F."/>
            <person name="Miyauchi S."/>
            <person name="Thiergart T."/>
            <person name="Pickel B."/>
            <person name="Atanasova L."/>
            <person name="Karlsson M."/>
            <person name="Huettel B."/>
            <person name="Barry K.W."/>
            <person name="Haridas S."/>
            <person name="Chen C."/>
            <person name="Bauer D."/>
            <person name="Andreopoulos W."/>
            <person name="Pangilinan J."/>
            <person name="LaButti K."/>
            <person name="Riley R."/>
            <person name="Lipzen A."/>
            <person name="Clum A."/>
            <person name="Drula E."/>
            <person name="Henrissat B."/>
            <person name="Kohler A."/>
            <person name="Grigoriev I.V."/>
            <person name="Martin F.M."/>
            <person name="Hacquard S."/>
        </authorList>
    </citation>
    <scope>NUCLEOTIDE SEQUENCE [LARGE SCALE GENOMIC DNA]</scope>
    <source>
        <strain evidence="4 5">MPI-SDFR-AT-0080</strain>
    </source>
</reference>
<evidence type="ECO:0000313" key="4">
    <source>
        <dbReference type="EMBL" id="KAH7058673.1"/>
    </source>
</evidence>